<dbReference type="PANTHER" id="PTHR15696">
    <property type="entry name" value="SMG-7 SUPPRESSOR WITH MORPHOLOGICAL EFFECT ON GENITALIA PROTEIN 7"/>
    <property type="match status" value="1"/>
</dbReference>
<dbReference type="GO" id="GO:0005697">
    <property type="term" value="C:telomerase holoenzyme complex"/>
    <property type="evidence" value="ECO:0007669"/>
    <property type="project" value="TreeGrafter"/>
</dbReference>
<dbReference type="Gene3D" id="1.25.40.10">
    <property type="entry name" value="Tetratricopeptide repeat domain"/>
    <property type="match status" value="1"/>
</dbReference>
<dbReference type="FunFam" id="1.25.40.10:FF:000225">
    <property type="entry name" value="Protein SMG7"/>
    <property type="match status" value="1"/>
</dbReference>
<dbReference type="GO" id="GO:0070034">
    <property type="term" value="F:telomerase RNA binding"/>
    <property type="evidence" value="ECO:0007669"/>
    <property type="project" value="TreeGrafter"/>
</dbReference>
<dbReference type="Pfam" id="PF10374">
    <property type="entry name" value="EST1"/>
    <property type="match status" value="1"/>
</dbReference>
<dbReference type="PANTHER" id="PTHR15696:SF25">
    <property type="entry name" value="OS08G0305300 PROTEIN"/>
    <property type="match status" value="1"/>
</dbReference>
<feature type="domain" description="DNA/RNA-binding" evidence="3">
    <location>
        <begin position="206"/>
        <end position="537"/>
    </location>
</feature>
<dbReference type="EMBL" id="GISG01245361">
    <property type="protein sequence ID" value="MBA4669895.1"/>
    <property type="molecule type" value="Transcribed_RNA"/>
</dbReference>
<dbReference type="InterPro" id="IPR045153">
    <property type="entry name" value="Est1/Ebs1-like"/>
</dbReference>
<accession>A0A7C9AN91</accession>
<keyword evidence="1" id="KW-0677">Repeat</keyword>
<dbReference type="InterPro" id="IPR018834">
    <property type="entry name" value="DNA/RNA-bd_Est1-type"/>
</dbReference>
<dbReference type="InterPro" id="IPR011990">
    <property type="entry name" value="TPR-like_helical_dom_sf"/>
</dbReference>
<dbReference type="Pfam" id="PF10373">
    <property type="entry name" value="EST1_DNA_bind"/>
    <property type="match status" value="1"/>
</dbReference>
<feature type="region of interest" description="Disordered" evidence="2">
    <location>
        <begin position="289"/>
        <end position="315"/>
    </location>
</feature>
<feature type="compositionally biased region" description="Basic and acidic residues" evidence="2">
    <location>
        <begin position="297"/>
        <end position="315"/>
    </location>
</feature>
<dbReference type="InterPro" id="IPR019458">
    <property type="entry name" value="Est1-like_N"/>
</dbReference>
<proteinExistence type="predicted"/>
<evidence type="ECO:0008006" key="6">
    <source>
        <dbReference type="Google" id="ProtNLM"/>
    </source>
</evidence>
<reference evidence="5" key="1">
    <citation type="journal article" date="2013" name="J. Plant Res.">
        <title>Effect of fungi and light on seed germination of three Opuntia species from semiarid lands of central Mexico.</title>
        <authorList>
            <person name="Delgado-Sanchez P."/>
            <person name="Jimenez-Bremont J.F."/>
            <person name="Guerrero-Gonzalez Mde L."/>
            <person name="Flores J."/>
        </authorList>
    </citation>
    <scope>NUCLEOTIDE SEQUENCE</scope>
    <source>
        <tissue evidence="5">Cladode</tissue>
    </source>
</reference>
<reference evidence="5" key="2">
    <citation type="submission" date="2020-07" db="EMBL/GenBank/DDBJ databases">
        <authorList>
            <person name="Vera ALvarez R."/>
            <person name="Arias-Moreno D.M."/>
            <person name="Jimenez-Jacinto V."/>
            <person name="Jimenez-Bremont J.F."/>
            <person name="Swaminathan K."/>
            <person name="Moose S.P."/>
            <person name="Guerrero-Gonzalez M.L."/>
            <person name="Marino-Ramirez L."/>
            <person name="Landsman D."/>
            <person name="Rodriguez-Kessler M."/>
            <person name="Delgado-Sanchez P."/>
        </authorList>
    </citation>
    <scope>NUCLEOTIDE SEQUENCE</scope>
    <source>
        <tissue evidence="5">Cladode</tissue>
    </source>
</reference>
<organism evidence="5">
    <name type="scientific">Opuntia streptacantha</name>
    <name type="common">Prickly pear cactus</name>
    <name type="synonym">Opuntia cardona</name>
    <dbReference type="NCBI Taxonomy" id="393608"/>
    <lineage>
        <taxon>Eukaryota</taxon>
        <taxon>Viridiplantae</taxon>
        <taxon>Streptophyta</taxon>
        <taxon>Embryophyta</taxon>
        <taxon>Tracheophyta</taxon>
        <taxon>Spermatophyta</taxon>
        <taxon>Magnoliopsida</taxon>
        <taxon>eudicotyledons</taxon>
        <taxon>Gunneridae</taxon>
        <taxon>Pentapetalae</taxon>
        <taxon>Caryophyllales</taxon>
        <taxon>Cactineae</taxon>
        <taxon>Cactaceae</taxon>
        <taxon>Opuntioideae</taxon>
        <taxon>Opuntia</taxon>
    </lineage>
</organism>
<feature type="domain" description="Telomerase activating protein Est1-like N-terminal" evidence="4">
    <location>
        <begin position="69"/>
        <end position="193"/>
    </location>
</feature>
<evidence type="ECO:0000259" key="3">
    <source>
        <dbReference type="Pfam" id="PF10373"/>
    </source>
</evidence>
<evidence type="ECO:0000259" key="4">
    <source>
        <dbReference type="Pfam" id="PF10374"/>
    </source>
</evidence>
<evidence type="ECO:0000256" key="2">
    <source>
        <dbReference type="SAM" id="MobiDB-lite"/>
    </source>
</evidence>
<protein>
    <recommendedName>
        <fullName evidence="6">DNA/RNA-binding domain-containing protein</fullName>
    </recommendedName>
</protein>
<evidence type="ECO:0000256" key="1">
    <source>
        <dbReference type="ARBA" id="ARBA00022737"/>
    </source>
</evidence>
<evidence type="ECO:0000313" key="5">
    <source>
        <dbReference type="EMBL" id="MBA4669895.1"/>
    </source>
</evidence>
<dbReference type="GO" id="GO:0000184">
    <property type="term" value="P:nuclear-transcribed mRNA catabolic process, nonsense-mediated decay"/>
    <property type="evidence" value="ECO:0007669"/>
    <property type="project" value="TreeGrafter"/>
</dbReference>
<dbReference type="GO" id="GO:0042162">
    <property type="term" value="F:telomeric DNA binding"/>
    <property type="evidence" value="ECO:0007669"/>
    <property type="project" value="TreeGrafter"/>
</dbReference>
<dbReference type="SUPFAM" id="SSF48452">
    <property type="entry name" value="TPR-like"/>
    <property type="match status" value="1"/>
</dbReference>
<sequence>MAVQMDKPSELSSAERAQHLYNKNVELENARRKSAHARIPSDPNVWQQIRENYEAIILEDHSFSEQHEIELALWQLHYRRIEELRAHFSAAVSSNTSSVTQNGEGGSARPDRLTRIRSQFRTFLSEATGFYHELMFKIRAKYGLPLGYFSDDPETQIFLSKDGQKSMDIKKGLISCHRCLIYLGDLARYKGLYGDGESKTRDFAAASSYYMQASSLWPPSGNPHHQLAIVAAYCGDEFVAIYRYFRSLAVENPFSTARDNLIIAFERNRQNYSQLFGDCKTPVVKAAAPRMTGKGRGRGEARAKDNRNRSSPNKERAPCIPDIFKAFCVKFIRVNGILFTRTSLETFADVLSMAKNDFMILLSSGENEKENFGSDAAECGLFFVRLVAILIFTVHNVNRESENQSYAEILQRSVLLQNACMATFEFMGHVVERCLQLQDPLSSYLLPGILMFVEWLACHPDVAAGSDATEKQDHVRLFFWNSCVSFLNRLLSSGFYSDGEDETCFFNMSKYEDGETANRFALWEDFELRGFLPLHPAQQILDFSRKHHFGNDGGLKEKRIRVQRTVAAGKVFANVVRIGEQGVYFDSITKKFVLGTESQLSTDLAVSSSPEIGIIKNTVQELSNGNKTSLLVQQSLVHQVEEEDEEEVIVFKPSVSDKQADGGFPASTSGGDLGLVARLSAEDLDVHSRSIPASENGSLLQNGFDTILKPATSIDSPTIQHLQPIQPNISAWLGEQKVSVMNEFKNFSLMDNGHLMNQKPSQCFATAALSLPFSNSVNQSTCNVYPAEVPKDVMPRTNDFNMFSGADSDICIAKSQSLLPVGFRKSPVSRPARHVGPPPGFTPVAPKYAEVPQHVRSMKEENPLMDDYSWLDGYQMPSSTTQGTGFGISTNLNGPLHNLVSKSNGMPGAISFPFPGKQASAFQAPAESQKLWQDYQFPDHLRLYEQQQMGKQQPLPLPKYQGQSLWEGRFLV</sequence>
<name>A0A7C9AN91_OPUST</name>
<dbReference type="AlphaFoldDB" id="A0A7C9AN91"/>